<dbReference type="EC" id="5.6.2.4" evidence="7"/>
<keyword evidence="4 10" id="KW-0067">ATP-binding</keyword>
<feature type="coiled-coil region" evidence="11">
    <location>
        <begin position="397"/>
        <end position="424"/>
    </location>
</feature>
<keyword evidence="3 10" id="KW-0347">Helicase</keyword>
<dbReference type="InterPro" id="IPR000212">
    <property type="entry name" value="DNA_helicase_UvrD/REP"/>
</dbReference>
<evidence type="ECO:0000256" key="7">
    <source>
        <dbReference type="ARBA" id="ARBA00034808"/>
    </source>
</evidence>
<evidence type="ECO:0000256" key="4">
    <source>
        <dbReference type="ARBA" id="ARBA00022840"/>
    </source>
</evidence>
<evidence type="ECO:0000256" key="11">
    <source>
        <dbReference type="SAM" id="Coils"/>
    </source>
</evidence>
<feature type="domain" description="UvrD-like helicase ATP-binding" evidence="13">
    <location>
        <begin position="9"/>
        <end position="285"/>
    </location>
</feature>
<sequence length="526" mass="58957">MQTTAIQWSPQQAAFIKEARTGTSSIVLIAVAGAGKTTTILEAADGMGGISIILAYNKKIAEEIKAKLKKRGIDWKRVEAATTHSIGLRNYKKAVPGVIVKGDKVGAICASWVENDEIPITLVPHTGTICHLVSLAKANAVGVPGQGHIDDTSIWEDIVDHFDLFDEEPLQKKADQLIDVGIKLLKASNELRQVVDFDDMIYLPLLYQIKFFEYDNVIMDEAQDANLCRKLLADALLKETGRFFGVGDPRQAIYGFTGADNESMENLKQYFQAKEMPLTVTYRCPKNIVRFAQTWVDHIQAHESAPQGTVTAMTFEDFMVKKALHYGDSAILCRNTRPLVSAAFALIRQNIPCRIEGRNIGEALIKLATRWKSISTIPELEDKLEEWLDMETQRWMAKKKMARVQEAEDKAETLKVVMDACLEKKQHLITDVVAYINSIFADNVTGILTLSTIHKSKGREWKYVFWLDRFATCPSKYASMPWEIEQEDNLCYVAATRSMNTLVDLAAPVPKQKPANDNKEQQEKAA</sequence>
<dbReference type="InterPro" id="IPR014016">
    <property type="entry name" value="UvrD-like_ATP-bd"/>
</dbReference>
<keyword evidence="11" id="KW-0175">Coiled coil</keyword>
<accession>A0A5S4YP54</accession>
<feature type="binding site" evidence="10">
    <location>
        <begin position="30"/>
        <end position="37"/>
    </location>
    <ligand>
        <name>ATP</name>
        <dbReference type="ChEBI" id="CHEBI:30616"/>
    </ligand>
</feature>
<name>A0A5S4YP54_9BRAD</name>
<dbReference type="GO" id="GO:0003677">
    <property type="term" value="F:DNA binding"/>
    <property type="evidence" value="ECO:0007669"/>
    <property type="project" value="InterPro"/>
</dbReference>
<evidence type="ECO:0000313" key="15">
    <source>
        <dbReference type="Proteomes" id="UP000324797"/>
    </source>
</evidence>
<feature type="region of interest" description="Disordered" evidence="12">
    <location>
        <begin position="507"/>
        <end position="526"/>
    </location>
</feature>
<keyword evidence="5" id="KW-0413">Isomerase</keyword>
<dbReference type="Pfam" id="PF00580">
    <property type="entry name" value="UvrD-helicase"/>
    <property type="match status" value="1"/>
</dbReference>
<evidence type="ECO:0000256" key="9">
    <source>
        <dbReference type="ARBA" id="ARBA00048988"/>
    </source>
</evidence>
<protein>
    <recommendedName>
        <fullName evidence="7">DNA 3'-5' helicase</fullName>
        <ecNumber evidence="7">5.6.2.4</ecNumber>
    </recommendedName>
    <alternativeName>
        <fullName evidence="8">DNA 3'-5' helicase II</fullName>
    </alternativeName>
</protein>
<dbReference type="AlphaFoldDB" id="A0A5S4YP54"/>
<keyword evidence="2 10" id="KW-0378">Hydrolase</keyword>
<dbReference type="Gene3D" id="1.10.486.10">
    <property type="entry name" value="PCRA, domain 4"/>
    <property type="match status" value="1"/>
</dbReference>
<evidence type="ECO:0000259" key="13">
    <source>
        <dbReference type="PROSITE" id="PS51198"/>
    </source>
</evidence>
<dbReference type="EMBL" id="VSTH01000051">
    <property type="protein sequence ID" value="TYO65444.1"/>
    <property type="molecule type" value="Genomic_DNA"/>
</dbReference>
<dbReference type="Pfam" id="PF13361">
    <property type="entry name" value="UvrD_C"/>
    <property type="match status" value="1"/>
</dbReference>
<proteinExistence type="predicted"/>
<evidence type="ECO:0000256" key="12">
    <source>
        <dbReference type="SAM" id="MobiDB-lite"/>
    </source>
</evidence>
<comment type="catalytic activity">
    <reaction evidence="6">
        <text>Couples ATP hydrolysis with the unwinding of duplex DNA by translocating in the 3'-5' direction.</text>
        <dbReference type="EC" id="5.6.2.4"/>
    </reaction>
</comment>
<dbReference type="GO" id="GO:0000725">
    <property type="term" value="P:recombinational repair"/>
    <property type="evidence" value="ECO:0007669"/>
    <property type="project" value="TreeGrafter"/>
</dbReference>
<dbReference type="PANTHER" id="PTHR11070:SF2">
    <property type="entry name" value="ATP-DEPENDENT DNA HELICASE SRS2"/>
    <property type="match status" value="1"/>
</dbReference>
<keyword evidence="1 10" id="KW-0547">Nucleotide-binding</keyword>
<comment type="caution">
    <text evidence="14">The sequence shown here is derived from an EMBL/GenBank/DDBJ whole genome shotgun (WGS) entry which is preliminary data.</text>
</comment>
<evidence type="ECO:0000256" key="5">
    <source>
        <dbReference type="ARBA" id="ARBA00023235"/>
    </source>
</evidence>
<evidence type="ECO:0000256" key="3">
    <source>
        <dbReference type="ARBA" id="ARBA00022806"/>
    </source>
</evidence>
<evidence type="ECO:0000256" key="2">
    <source>
        <dbReference type="ARBA" id="ARBA00022801"/>
    </source>
</evidence>
<keyword evidence="15" id="KW-1185">Reference proteome</keyword>
<evidence type="ECO:0000256" key="6">
    <source>
        <dbReference type="ARBA" id="ARBA00034617"/>
    </source>
</evidence>
<reference evidence="14 15" key="1">
    <citation type="submission" date="2019-08" db="EMBL/GenBank/DDBJ databases">
        <title>Bradyrhizobium hipponensis sp. nov., a rhizobium isolated from a Lupinus angustifolius root nodule in Tunisia.</title>
        <authorList>
            <person name="Off K."/>
            <person name="Rejili M."/>
            <person name="Mars M."/>
            <person name="Brachmann A."/>
            <person name="Marin M."/>
        </authorList>
    </citation>
    <scope>NUCLEOTIDE SEQUENCE [LARGE SCALE GENOMIC DNA]</scope>
    <source>
        <strain evidence="15">aSej3</strain>
    </source>
</reference>
<dbReference type="RefSeq" id="WP_148740378.1">
    <property type="nucleotide sequence ID" value="NZ_VSTH01000051.1"/>
</dbReference>
<comment type="catalytic activity">
    <reaction evidence="9">
        <text>ATP + H2O = ADP + phosphate + H(+)</text>
        <dbReference type="Rhea" id="RHEA:13065"/>
        <dbReference type="ChEBI" id="CHEBI:15377"/>
        <dbReference type="ChEBI" id="CHEBI:15378"/>
        <dbReference type="ChEBI" id="CHEBI:30616"/>
        <dbReference type="ChEBI" id="CHEBI:43474"/>
        <dbReference type="ChEBI" id="CHEBI:456216"/>
        <dbReference type="EC" id="5.6.2.4"/>
    </reaction>
</comment>
<dbReference type="PANTHER" id="PTHR11070">
    <property type="entry name" value="UVRD / RECB / PCRA DNA HELICASE FAMILY MEMBER"/>
    <property type="match status" value="1"/>
</dbReference>
<dbReference type="GO" id="GO:0005524">
    <property type="term" value="F:ATP binding"/>
    <property type="evidence" value="ECO:0007669"/>
    <property type="project" value="UniProtKB-UniRule"/>
</dbReference>
<dbReference type="Proteomes" id="UP000324797">
    <property type="component" value="Unassembled WGS sequence"/>
</dbReference>
<feature type="compositionally biased region" description="Basic and acidic residues" evidence="12">
    <location>
        <begin position="514"/>
        <end position="526"/>
    </location>
</feature>
<dbReference type="GO" id="GO:0016887">
    <property type="term" value="F:ATP hydrolysis activity"/>
    <property type="evidence" value="ECO:0007669"/>
    <property type="project" value="RHEA"/>
</dbReference>
<dbReference type="InterPro" id="IPR027417">
    <property type="entry name" value="P-loop_NTPase"/>
</dbReference>
<dbReference type="Gene3D" id="3.40.50.300">
    <property type="entry name" value="P-loop containing nucleotide triphosphate hydrolases"/>
    <property type="match status" value="2"/>
</dbReference>
<evidence type="ECO:0000256" key="8">
    <source>
        <dbReference type="ARBA" id="ARBA00034923"/>
    </source>
</evidence>
<evidence type="ECO:0000256" key="1">
    <source>
        <dbReference type="ARBA" id="ARBA00022741"/>
    </source>
</evidence>
<dbReference type="InterPro" id="IPR014017">
    <property type="entry name" value="DNA_helicase_UvrD-like_C"/>
</dbReference>
<organism evidence="14 15">
    <name type="scientific">Bradyrhizobium hipponense</name>
    <dbReference type="NCBI Taxonomy" id="2605638"/>
    <lineage>
        <taxon>Bacteria</taxon>
        <taxon>Pseudomonadati</taxon>
        <taxon>Pseudomonadota</taxon>
        <taxon>Alphaproteobacteria</taxon>
        <taxon>Hyphomicrobiales</taxon>
        <taxon>Nitrobacteraceae</taxon>
        <taxon>Bradyrhizobium</taxon>
    </lineage>
</organism>
<dbReference type="GO" id="GO:0043138">
    <property type="term" value="F:3'-5' DNA helicase activity"/>
    <property type="evidence" value="ECO:0007669"/>
    <property type="project" value="UniProtKB-EC"/>
</dbReference>
<evidence type="ECO:0000313" key="14">
    <source>
        <dbReference type="EMBL" id="TYO65444.1"/>
    </source>
</evidence>
<gene>
    <name evidence="14" type="ORF">FXV83_16040</name>
</gene>
<dbReference type="SUPFAM" id="SSF52540">
    <property type="entry name" value="P-loop containing nucleoside triphosphate hydrolases"/>
    <property type="match status" value="1"/>
</dbReference>
<dbReference type="PROSITE" id="PS51198">
    <property type="entry name" value="UVRD_HELICASE_ATP_BIND"/>
    <property type="match status" value="1"/>
</dbReference>
<evidence type="ECO:0000256" key="10">
    <source>
        <dbReference type="PROSITE-ProRule" id="PRU00560"/>
    </source>
</evidence>